<reference evidence="2" key="1">
    <citation type="submission" date="2014-09" db="EMBL/GenBank/DDBJ databases">
        <authorList>
            <person name="Hjerde E."/>
        </authorList>
    </citation>
    <scope>NUCLEOTIDE SEQUENCE [LARGE SCALE GENOMIC DNA]</scope>
    <source>
        <strain evidence="2">06/09/139</strain>
    </source>
</reference>
<name>A0A090IM27_9GAMM</name>
<proteinExistence type="predicted"/>
<dbReference type="PATRIC" id="fig|80852.17.peg.1908"/>
<organism evidence="1 2">
    <name type="scientific">Aliivibrio wodanis</name>
    <dbReference type="NCBI Taxonomy" id="80852"/>
    <lineage>
        <taxon>Bacteria</taxon>
        <taxon>Pseudomonadati</taxon>
        <taxon>Pseudomonadota</taxon>
        <taxon>Gammaproteobacteria</taxon>
        <taxon>Vibrionales</taxon>
        <taxon>Vibrionaceae</taxon>
        <taxon>Aliivibrio</taxon>
    </lineage>
</organism>
<dbReference type="KEGG" id="awd:AWOD_I_1846"/>
<dbReference type="OrthoDB" id="6197979at2"/>
<dbReference type="Pfam" id="PF14056">
    <property type="entry name" value="DUF4250"/>
    <property type="match status" value="1"/>
</dbReference>
<dbReference type="Proteomes" id="UP000032427">
    <property type="component" value="Chromosome 1"/>
</dbReference>
<dbReference type="AlphaFoldDB" id="A0A090IM27"/>
<protein>
    <recommendedName>
        <fullName evidence="3">DUF4250 domain-containing protein</fullName>
    </recommendedName>
</protein>
<dbReference type="InterPro" id="IPR025346">
    <property type="entry name" value="DUF4250"/>
</dbReference>
<sequence>MDLSNAHGLESGILLGIINEKLRLECHSLEELSSVYELDTQGVQDKLSGLGYQYDPLTNQFKNR</sequence>
<evidence type="ECO:0008006" key="3">
    <source>
        <dbReference type="Google" id="ProtNLM"/>
    </source>
</evidence>
<dbReference type="HOGENOM" id="CLU_182788_2_0_6"/>
<accession>A0A090IM27</accession>
<evidence type="ECO:0000313" key="2">
    <source>
        <dbReference type="Proteomes" id="UP000032427"/>
    </source>
</evidence>
<dbReference type="GeneID" id="28541422"/>
<gene>
    <name evidence="1" type="ORF">AWOD_I_1846</name>
</gene>
<keyword evidence="2" id="KW-1185">Reference proteome</keyword>
<evidence type="ECO:0000313" key="1">
    <source>
        <dbReference type="EMBL" id="CED71911.1"/>
    </source>
</evidence>
<dbReference type="EMBL" id="LN554846">
    <property type="protein sequence ID" value="CED71911.1"/>
    <property type="molecule type" value="Genomic_DNA"/>
</dbReference>